<dbReference type="STRING" id="658196.A0A397T0A0"/>
<keyword evidence="6" id="KW-0804">Transcription</keyword>
<dbReference type="InterPro" id="IPR003656">
    <property type="entry name" value="Znf_BED"/>
</dbReference>
<name>A0A397T0A0_9GLOM</name>
<dbReference type="PROSITE" id="PS50808">
    <property type="entry name" value="ZF_BED"/>
    <property type="match status" value="1"/>
</dbReference>
<organism evidence="11 12">
    <name type="scientific">Glomus cerebriforme</name>
    <dbReference type="NCBI Taxonomy" id="658196"/>
    <lineage>
        <taxon>Eukaryota</taxon>
        <taxon>Fungi</taxon>
        <taxon>Fungi incertae sedis</taxon>
        <taxon>Mucoromycota</taxon>
        <taxon>Glomeromycotina</taxon>
        <taxon>Glomeromycetes</taxon>
        <taxon>Glomerales</taxon>
        <taxon>Glomeraceae</taxon>
        <taxon>Glomus</taxon>
    </lineage>
</organism>
<keyword evidence="2" id="KW-0479">Metal-binding</keyword>
<gene>
    <name evidence="11" type="ORF">C1645_739295</name>
</gene>
<evidence type="ECO:0000313" key="12">
    <source>
        <dbReference type="Proteomes" id="UP000265703"/>
    </source>
</evidence>
<dbReference type="AlphaFoldDB" id="A0A397T0A0"/>
<dbReference type="GO" id="GO:0008270">
    <property type="term" value="F:zinc ion binding"/>
    <property type="evidence" value="ECO:0007669"/>
    <property type="project" value="UniProtKB-KW"/>
</dbReference>
<feature type="compositionally biased region" description="Polar residues" evidence="9">
    <location>
        <begin position="57"/>
        <end position="73"/>
    </location>
</feature>
<comment type="caution">
    <text evidence="11">The sequence shown here is derived from an EMBL/GenBank/DDBJ whole genome shotgun (WGS) entry which is preliminary data.</text>
</comment>
<keyword evidence="4" id="KW-0862">Zinc</keyword>
<keyword evidence="7" id="KW-0539">Nucleus</keyword>
<feature type="domain" description="BED-type" evidence="10">
    <location>
        <begin position="3"/>
        <end position="57"/>
    </location>
</feature>
<dbReference type="OrthoDB" id="2304973at2759"/>
<accession>A0A397T0A0</accession>
<dbReference type="GO" id="GO:0003677">
    <property type="term" value="F:DNA binding"/>
    <property type="evidence" value="ECO:0007669"/>
    <property type="project" value="InterPro"/>
</dbReference>
<reference evidence="11 12" key="1">
    <citation type="submission" date="2018-06" db="EMBL/GenBank/DDBJ databases">
        <title>Comparative genomics reveals the genomic features of Rhizophagus irregularis, R. cerebriforme, R. diaphanum and Gigaspora rosea, and their symbiotic lifestyle signature.</title>
        <authorList>
            <person name="Morin E."/>
            <person name="San Clemente H."/>
            <person name="Chen E.C.H."/>
            <person name="De La Providencia I."/>
            <person name="Hainaut M."/>
            <person name="Kuo A."/>
            <person name="Kohler A."/>
            <person name="Murat C."/>
            <person name="Tang N."/>
            <person name="Roy S."/>
            <person name="Loubradou J."/>
            <person name="Henrissat B."/>
            <person name="Grigoriev I.V."/>
            <person name="Corradi N."/>
            <person name="Roux C."/>
            <person name="Martin F.M."/>
        </authorList>
    </citation>
    <scope>NUCLEOTIDE SEQUENCE [LARGE SCALE GENOMIC DNA]</scope>
    <source>
        <strain evidence="11 12">DAOM 227022</strain>
    </source>
</reference>
<evidence type="ECO:0000256" key="8">
    <source>
        <dbReference type="PROSITE-ProRule" id="PRU00027"/>
    </source>
</evidence>
<evidence type="ECO:0000256" key="3">
    <source>
        <dbReference type="ARBA" id="ARBA00022771"/>
    </source>
</evidence>
<dbReference type="GO" id="GO:0005634">
    <property type="term" value="C:nucleus"/>
    <property type="evidence" value="ECO:0007669"/>
    <property type="project" value="UniProtKB-SubCell"/>
</dbReference>
<evidence type="ECO:0000256" key="4">
    <source>
        <dbReference type="ARBA" id="ARBA00022833"/>
    </source>
</evidence>
<evidence type="ECO:0000256" key="6">
    <source>
        <dbReference type="ARBA" id="ARBA00023163"/>
    </source>
</evidence>
<evidence type="ECO:0000259" key="10">
    <source>
        <dbReference type="PROSITE" id="PS50808"/>
    </source>
</evidence>
<evidence type="ECO:0000256" key="9">
    <source>
        <dbReference type="SAM" id="MobiDB-lite"/>
    </source>
</evidence>
<feature type="region of interest" description="Disordered" evidence="9">
    <location>
        <begin position="44"/>
        <end position="75"/>
    </location>
</feature>
<evidence type="ECO:0000256" key="1">
    <source>
        <dbReference type="ARBA" id="ARBA00004123"/>
    </source>
</evidence>
<proteinExistence type="predicted"/>
<keyword evidence="12" id="KW-1185">Reference proteome</keyword>
<evidence type="ECO:0000256" key="7">
    <source>
        <dbReference type="ARBA" id="ARBA00023242"/>
    </source>
</evidence>
<dbReference type="EMBL" id="QKYT01000257">
    <property type="protein sequence ID" value="RIA88571.1"/>
    <property type="molecule type" value="Genomic_DNA"/>
</dbReference>
<evidence type="ECO:0000313" key="11">
    <source>
        <dbReference type="EMBL" id="RIA88571.1"/>
    </source>
</evidence>
<sequence length="135" mass="15913">MVRRKGPVWKHFYCKIENDDSHPHVQCKYCSKVFQRAVPERMQSHLDKKCPEAPNDAKSQYKQQNSSTTSRIDNFNDCMTDEEQKSLELLLHKALSSANVSFSFVDDPFVVQFFQRLRPSFKLPKREEKIQSDEK</sequence>
<comment type="subcellular location">
    <subcellularLocation>
        <location evidence="1">Nucleus</location>
    </subcellularLocation>
</comment>
<dbReference type="PANTHER" id="PTHR46481">
    <property type="entry name" value="ZINC FINGER BED DOMAIN-CONTAINING PROTEIN 4"/>
    <property type="match status" value="1"/>
</dbReference>
<protein>
    <recommendedName>
        <fullName evidence="10">BED-type domain-containing protein</fullName>
    </recommendedName>
</protein>
<dbReference type="PANTHER" id="PTHR46481:SF10">
    <property type="entry name" value="ZINC FINGER BED DOMAIN-CONTAINING PROTEIN 39"/>
    <property type="match status" value="1"/>
</dbReference>
<dbReference type="Pfam" id="PF02892">
    <property type="entry name" value="zf-BED"/>
    <property type="match status" value="1"/>
</dbReference>
<evidence type="ECO:0000256" key="5">
    <source>
        <dbReference type="ARBA" id="ARBA00023015"/>
    </source>
</evidence>
<keyword evidence="5" id="KW-0805">Transcription regulation</keyword>
<evidence type="ECO:0000256" key="2">
    <source>
        <dbReference type="ARBA" id="ARBA00022723"/>
    </source>
</evidence>
<keyword evidence="3 8" id="KW-0863">Zinc-finger</keyword>
<dbReference type="Proteomes" id="UP000265703">
    <property type="component" value="Unassembled WGS sequence"/>
</dbReference>
<dbReference type="InterPro" id="IPR052035">
    <property type="entry name" value="ZnF_BED_domain_contain"/>
</dbReference>